<name>A0AAD7BSC0_9AGAR</name>
<proteinExistence type="predicted"/>
<keyword evidence="2" id="KW-1185">Reference proteome</keyword>
<sequence>PRVADKVYEHLFNNFDAEATPPILPDLTQTAHALHLAVQKLREDPEVSFKRWAPFVHYGL</sequence>
<accession>A0AAD7BSC0</accession>
<feature type="non-terminal residue" evidence="1">
    <location>
        <position position="1"/>
    </location>
</feature>
<protein>
    <submittedName>
        <fullName evidence="1">Uncharacterized protein</fullName>
    </submittedName>
</protein>
<dbReference type="Proteomes" id="UP001221142">
    <property type="component" value="Unassembled WGS sequence"/>
</dbReference>
<reference evidence="1" key="1">
    <citation type="submission" date="2023-03" db="EMBL/GenBank/DDBJ databases">
        <title>Massive genome expansion in bonnet fungi (Mycena s.s.) driven by repeated elements and novel gene families across ecological guilds.</title>
        <authorList>
            <consortium name="Lawrence Berkeley National Laboratory"/>
            <person name="Harder C.B."/>
            <person name="Miyauchi S."/>
            <person name="Viragh M."/>
            <person name="Kuo A."/>
            <person name="Thoen E."/>
            <person name="Andreopoulos B."/>
            <person name="Lu D."/>
            <person name="Skrede I."/>
            <person name="Drula E."/>
            <person name="Henrissat B."/>
            <person name="Morin E."/>
            <person name="Kohler A."/>
            <person name="Barry K."/>
            <person name="LaButti K."/>
            <person name="Morin E."/>
            <person name="Salamov A."/>
            <person name="Lipzen A."/>
            <person name="Mereny Z."/>
            <person name="Hegedus B."/>
            <person name="Baldrian P."/>
            <person name="Stursova M."/>
            <person name="Weitz H."/>
            <person name="Taylor A."/>
            <person name="Grigoriev I.V."/>
            <person name="Nagy L.G."/>
            <person name="Martin F."/>
            <person name="Kauserud H."/>
        </authorList>
    </citation>
    <scope>NUCLEOTIDE SEQUENCE</scope>
    <source>
        <strain evidence="1">9284</strain>
    </source>
</reference>
<dbReference type="EMBL" id="JARKIF010000010">
    <property type="protein sequence ID" value="KAJ7629114.1"/>
    <property type="molecule type" value="Genomic_DNA"/>
</dbReference>
<dbReference type="AlphaFoldDB" id="A0AAD7BSC0"/>
<organism evidence="1 2">
    <name type="scientific">Roridomyces roridus</name>
    <dbReference type="NCBI Taxonomy" id="1738132"/>
    <lineage>
        <taxon>Eukaryota</taxon>
        <taxon>Fungi</taxon>
        <taxon>Dikarya</taxon>
        <taxon>Basidiomycota</taxon>
        <taxon>Agaricomycotina</taxon>
        <taxon>Agaricomycetes</taxon>
        <taxon>Agaricomycetidae</taxon>
        <taxon>Agaricales</taxon>
        <taxon>Marasmiineae</taxon>
        <taxon>Mycenaceae</taxon>
        <taxon>Roridomyces</taxon>
    </lineage>
</organism>
<evidence type="ECO:0000313" key="2">
    <source>
        <dbReference type="Proteomes" id="UP001221142"/>
    </source>
</evidence>
<comment type="caution">
    <text evidence="1">The sequence shown here is derived from an EMBL/GenBank/DDBJ whole genome shotgun (WGS) entry which is preliminary data.</text>
</comment>
<evidence type="ECO:0000313" key="1">
    <source>
        <dbReference type="EMBL" id="KAJ7629114.1"/>
    </source>
</evidence>
<gene>
    <name evidence="1" type="ORF">FB45DRAFT_748496</name>
</gene>